<evidence type="ECO:0000256" key="3">
    <source>
        <dbReference type="ARBA" id="ARBA00005315"/>
    </source>
</evidence>
<evidence type="ECO:0000256" key="2">
    <source>
        <dbReference type="ARBA" id="ARBA00004687"/>
    </source>
</evidence>
<evidence type="ECO:0000256" key="1">
    <source>
        <dbReference type="ARBA" id="ARBA00004477"/>
    </source>
</evidence>
<protein>
    <recommendedName>
        <fullName evidence="4 12">GPI ethanolamine phosphate transferase 2</fullName>
    </recommendedName>
</protein>
<feature type="domain" description="GPI ethanolamine phosphate transferase 2 C-terminal" evidence="13">
    <location>
        <begin position="413"/>
        <end position="828"/>
    </location>
</feature>
<evidence type="ECO:0000256" key="9">
    <source>
        <dbReference type="ARBA" id="ARBA00022989"/>
    </source>
</evidence>
<evidence type="ECO:0000256" key="7">
    <source>
        <dbReference type="ARBA" id="ARBA00022692"/>
    </source>
</evidence>
<comment type="similarity">
    <text evidence="3 12">Belongs to the PIGG/PIGN/PIGO family. PIGG subfamily.</text>
</comment>
<proteinExistence type="inferred from homology"/>
<dbReference type="EMBL" id="MCGR01000002">
    <property type="protein sequence ID" value="ORY91724.1"/>
    <property type="molecule type" value="Genomic_DNA"/>
</dbReference>
<dbReference type="InParanoid" id="A0A1Y2G2Y2"/>
<evidence type="ECO:0000256" key="12">
    <source>
        <dbReference type="RuleBase" id="RU367106"/>
    </source>
</evidence>
<dbReference type="InterPro" id="IPR002591">
    <property type="entry name" value="Phosphodiest/P_Trfase"/>
</dbReference>
<feature type="transmembrane region" description="Helical" evidence="12">
    <location>
        <begin position="813"/>
        <end position="830"/>
    </location>
</feature>
<dbReference type="InterPro" id="IPR017850">
    <property type="entry name" value="Alkaline_phosphatase_core_sf"/>
</dbReference>
<dbReference type="Proteomes" id="UP000193467">
    <property type="component" value="Unassembled WGS sequence"/>
</dbReference>
<evidence type="ECO:0000256" key="6">
    <source>
        <dbReference type="ARBA" id="ARBA00022679"/>
    </source>
</evidence>
<dbReference type="GO" id="GO:0006506">
    <property type="term" value="P:GPI anchor biosynthetic process"/>
    <property type="evidence" value="ECO:0007669"/>
    <property type="project" value="UniProtKB-UniPathway"/>
</dbReference>
<comment type="function">
    <text evidence="12">Ethanolamine phosphate transferase involved in glycosylphosphatidylinositol-anchor biosynthesis. Transfers ethanolamine phosphate to the GPI second mannose.</text>
</comment>
<dbReference type="UniPathway" id="UPA00196"/>
<keyword evidence="7 12" id="KW-0812">Transmembrane</keyword>
<evidence type="ECO:0000313" key="14">
    <source>
        <dbReference type="EMBL" id="ORY91724.1"/>
    </source>
</evidence>
<feature type="transmembrane region" description="Helical" evidence="12">
    <location>
        <begin position="774"/>
        <end position="793"/>
    </location>
</feature>
<feature type="transmembrane region" description="Helical" evidence="12">
    <location>
        <begin position="416"/>
        <end position="438"/>
    </location>
</feature>
<comment type="subcellular location">
    <subcellularLocation>
        <location evidence="1 12">Endoplasmic reticulum membrane</location>
        <topology evidence="1 12">Multi-pass membrane protein</topology>
    </subcellularLocation>
</comment>
<gene>
    <name evidence="14" type="ORF">BCR35DRAFT_299014</name>
</gene>
<evidence type="ECO:0000256" key="8">
    <source>
        <dbReference type="ARBA" id="ARBA00022824"/>
    </source>
</evidence>
<dbReference type="OrthoDB" id="272139at2759"/>
<accession>A0A1Y2G2Y2</accession>
<evidence type="ECO:0000313" key="15">
    <source>
        <dbReference type="Proteomes" id="UP000193467"/>
    </source>
</evidence>
<evidence type="ECO:0000256" key="11">
    <source>
        <dbReference type="ARBA" id="ARBA00023180"/>
    </source>
</evidence>
<comment type="pathway">
    <text evidence="2 12">Glycolipid biosynthesis; glycosylphosphatidylinositol-anchor biosynthesis.</text>
</comment>
<keyword evidence="10 12" id="KW-0472">Membrane</keyword>
<dbReference type="Gene3D" id="3.40.720.10">
    <property type="entry name" value="Alkaline Phosphatase, subunit A"/>
    <property type="match status" value="1"/>
</dbReference>
<comment type="caution">
    <text evidence="14">The sequence shown here is derived from an EMBL/GenBank/DDBJ whole genome shotgun (WGS) entry which is preliminary data.</text>
</comment>
<feature type="transmembrane region" description="Helical" evidence="12">
    <location>
        <begin position="693"/>
        <end position="714"/>
    </location>
</feature>
<evidence type="ECO:0000256" key="5">
    <source>
        <dbReference type="ARBA" id="ARBA00022502"/>
    </source>
</evidence>
<dbReference type="Pfam" id="PF01663">
    <property type="entry name" value="Phosphodiest"/>
    <property type="match status" value="1"/>
</dbReference>
<dbReference type="STRING" id="106004.A0A1Y2G2Y2"/>
<keyword evidence="9 12" id="KW-1133">Transmembrane helix</keyword>
<feature type="transmembrane region" description="Helical" evidence="12">
    <location>
        <begin position="475"/>
        <end position="493"/>
    </location>
</feature>
<feature type="transmembrane region" description="Helical" evidence="12">
    <location>
        <begin position="450"/>
        <end position="469"/>
    </location>
</feature>
<dbReference type="InterPro" id="IPR045687">
    <property type="entry name" value="PIGG/GPI7_C"/>
</dbReference>
<evidence type="ECO:0000259" key="13">
    <source>
        <dbReference type="Pfam" id="PF19316"/>
    </source>
</evidence>
<name>A0A1Y2G2Y2_9BASI</name>
<feature type="transmembrane region" description="Helical" evidence="12">
    <location>
        <begin position="537"/>
        <end position="558"/>
    </location>
</feature>
<dbReference type="PANTHER" id="PTHR23072:SF0">
    <property type="entry name" value="GPI ETHANOLAMINE PHOSPHATE TRANSFERASE 2"/>
    <property type="match status" value="1"/>
</dbReference>
<keyword evidence="15" id="KW-1185">Reference proteome</keyword>
<dbReference type="CDD" id="cd16024">
    <property type="entry name" value="GPI_EPT_2"/>
    <property type="match status" value="1"/>
</dbReference>
<dbReference type="InterPro" id="IPR037674">
    <property type="entry name" value="PIG-G_N"/>
</dbReference>
<dbReference type="PANTHER" id="PTHR23072">
    <property type="entry name" value="PHOSPHATIDYLINOSITOL GLYCAN-RELATED"/>
    <property type="match status" value="1"/>
</dbReference>
<feature type="transmembrane region" description="Helical" evidence="12">
    <location>
        <begin position="578"/>
        <end position="603"/>
    </location>
</feature>
<dbReference type="GO" id="GO:0005789">
    <property type="term" value="C:endoplasmic reticulum membrane"/>
    <property type="evidence" value="ECO:0007669"/>
    <property type="project" value="UniProtKB-SubCell"/>
</dbReference>
<dbReference type="SUPFAM" id="SSF53649">
    <property type="entry name" value="Alkaline phosphatase-like"/>
    <property type="match status" value="1"/>
</dbReference>
<keyword evidence="8 12" id="KW-0256">Endoplasmic reticulum</keyword>
<keyword evidence="11" id="KW-0325">Glycoprotein</keyword>
<dbReference type="GO" id="GO:0051267">
    <property type="term" value="F:CP2 mannose-ethanolamine phosphotransferase activity"/>
    <property type="evidence" value="ECO:0007669"/>
    <property type="project" value="TreeGrafter"/>
</dbReference>
<evidence type="ECO:0000256" key="4">
    <source>
        <dbReference type="ARBA" id="ARBA00020830"/>
    </source>
</evidence>
<dbReference type="FunCoup" id="A0A1Y2G2Y2">
    <property type="interactions" value="307"/>
</dbReference>
<sequence length="831" mass="90638">MKRSLVQQLSLLLVTLLGIALFARGFFPVKPLLPGFAESPPAFLDRPPFSRLVFILVDALRSDFAFGPESKMDFVHSIVDSGHALPFTAIAQAPTVTLPRLKALTTGSNPTFLDAILNIAEDSKTAVFENVDSWVRQLALGPQRKRIVFAGDDTWLRIFPRSWFASSEGVSSFFVTDTQTVDNNVTRHLDDLLVPSSPSPFDVLILHYLGLDHVGHLGGPESPLMAPKQIEMDGIVERVFRLLEQQDQLDGEKSLLVLIGDHGMTETGNHGGSTEGETSAALLIAAPSHPPIPPPPAPRYHTPYRHHQVVNQIDLVPTLALLFGIGIPTNSMGKLIQSVIKAYGSSDYAAALKANVEQIKAVLEAASPGATVELLQEIARSAIESGGEEPTTEEAMSQFLTLAQKRLMSTFGDYHLAPMALGLAVLALLVFLAGRFAIPYLSREGTTTRRAVGAALAVHLATFFATSFIEEEHEFWYFATTTLLLALALRPGLKFDERASFAVSAGTVRLMRSWSHNGQKDIPNTSLSAYLSTSPSLTTLLASLTYLILILIPIYTLYTSALTLSRRTTDIPLKHLLIRALTFAVLLTFALLDVGVLVAFKAAVGGNEIGWLKGLGLGTAIELALLSKKLGGLSWITARVAKVFDPTAGEAYDVLKNVYICIGMARFSRPTSLFLLVLLWWQYRTIRQTRLSPLLFTTTIIALQHVSFFAAGGSNSLATIDLSQAYSTLESYDFGEVAFATFAGNFAGPLFWTNSAPALIRYSPSSHSTLTSHFILSTLFHSLSLFTLAASATHFRRHLFVWTVFSPALLYKGVWNVLVHWFMGVLVAAIQ</sequence>
<dbReference type="Pfam" id="PF19316">
    <property type="entry name" value="PIGO_PIGG"/>
    <property type="match status" value="1"/>
</dbReference>
<keyword evidence="6 12" id="KW-0808">Transferase</keyword>
<evidence type="ECO:0000256" key="10">
    <source>
        <dbReference type="ARBA" id="ARBA00023136"/>
    </source>
</evidence>
<keyword evidence="5 12" id="KW-0337">GPI-anchor biosynthesis</keyword>
<reference evidence="14 15" key="1">
    <citation type="submission" date="2016-07" db="EMBL/GenBank/DDBJ databases">
        <title>Pervasive Adenine N6-methylation of Active Genes in Fungi.</title>
        <authorList>
            <consortium name="DOE Joint Genome Institute"/>
            <person name="Mondo S.J."/>
            <person name="Dannebaum R.O."/>
            <person name="Kuo R.C."/>
            <person name="Labutti K."/>
            <person name="Haridas S."/>
            <person name="Kuo A."/>
            <person name="Salamov A."/>
            <person name="Ahrendt S.R."/>
            <person name="Lipzen A."/>
            <person name="Sullivan W."/>
            <person name="Andreopoulos W.B."/>
            <person name="Clum A."/>
            <person name="Lindquist E."/>
            <person name="Daum C."/>
            <person name="Ramamoorthy G.K."/>
            <person name="Gryganskyi A."/>
            <person name="Culley D."/>
            <person name="Magnuson J.K."/>
            <person name="James T.Y."/>
            <person name="O'Malley M.A."/>
            <person name="Stajich J.E."/>
            <person name="Spatafora J.W."/>
            <person name="Visel A."/>
            <person name="Grigoriev I.V."/>
        </authorList>
    </citation>
    <scope>NUCLEOTIDE SEQUENCE [LARGE SCALE GENOMIC DNA]</scope>
    <source>
        <strain evidence="14 15">62-1032</strain>
    </source>
</reference>
<dbReference type="AlphaFoldDB" id="A0A1Y2G2Y2"/>
<organism evidence="14 15">
    <name type="scientific">Leucosporidium creatinivorum</name>
    <dbReference type="NCBI Taxonomy" id="106004"/>
    <lineage>
        <taxon>Eukaryota</taxon>
        <taxon>Fungi</taxon>
        <taxon>Dikarya</taxon>
        <taxon>Basidiomycota</taxon>
        <taxon>Pucciniomycotina</taxon>
        <taxon>Microbotryomycetes</taxon>
        <taxon>Leucosporidiales</taxon>
        <taxon>Leucosporidium</taxon>
    </lineage>
</organism>
<dbReference type="InterPro" id="IPR039527">
    <property type="entry name" value="PIGG/GPI7"/>
</dbReference>